<evidence type="ECO:0000313" key="1">
    <source>
        <dbReference type="EMBL" id="KXX82626.1"/>
    </source>
</evidence>
<dbReference type="VEuPathDB" id="FungiDB:MMYC01_200802"/>
<dbReference type="STRING" id="100816.A0A175WG32"/>
<sequence>MNIKDLRIQLSKFVDKHGPLAVEEQCSGRQTALEMPRTAKFVMKAIESTQTDGSMAQLALRTCALMLKGNLAPAGNFHLCLMFGPLIFESGVPDQGFDEPEGTYCPFFYRNKYNQKLEYKRKPITIKQRPVLACVKRVYGGAFSGYPKSTCSRQAKVIELLVEEANRYARIRDSKRVEAKWKSRNKAADRITSALKNYLDNEVNKHLDRISRVIVEKQTIRGWNMFTNSCQWLVMRLLSGKDFEYIIPRLPGSIGEIRDETAEEASFTWPRYLVSFGPNIEGFNQSFYQPDSMITDFAQSRPSIDYDLIEYIELCLRREQGNVPTFRRQLSLCGNNNAAVPMDALWAMPGDTLSMLQFHLLRQPSKYRDRTTGACLSEADWNKNRFLVMHLLDTFASLAGALGASLFGLLSRDRRLLSQVTIPSARVFGNILASERVRIIRCSSRWVAYDITNRVPSAMGEARERRRQLQKAAGAPGDPVHGEEVLSTMVWFFLAPLGKQTAEDLGQIFRFHHNGPWITLNGFGHTLVCPLFLKKVKNVRH</sequence>
<proteinExistence type="predicted"/>
<keyword evidence="2" id="KW-1185">Reference proteome</keyword>
<comment type="caution">
    <text evidence="1">The sequence shown here is derived from an EMBL/GenBank/DDBJ whole genome shotgun (WGS) entry which is preliminary data.</text>
</comment>
<organism evidence="1 2">
    <name type="scientific">Madurella mycetomatis</name>
    <dbReference type="NCBI Taxonomy" id="100816"/>
    <lineage>
        <taxon>Eukaryota</taxon>
        <taxon>Fungi</taxon>
        <taxon>Dikarya</taxon>
        <taxon>Ascomycota</taxon>
        <taxon>Pezizomycotina</taxon>
        <taxon>Sordariomycetes</taxon>
        <taxon>Sordariomycetidae</taxon>
        <taxon>Sordariales</taxon>
        <taxon>Sordariales incertae sedis</taxon>
        <taxon>Madurella</taxon>
    </lineage>
</organism>
<dbReference type="EMBL" id="LCTW02000011">
    <property type="protein sequence ID" value="KXX82626.1"/>
    <property type="molecule type" value="Genomic_DNA"/>
</dbReference>
<name>A0A175WG32_9PEZI</name>
<gene>
    <name evidence="1" type="ORF">MMYC01_200802</name>
</gene>
<protein>
    <submittedName>
        <fullName evidence="1">Non-canonical purine NTP pyrophosphatase</fullName>
    </submittedName>
</protein>
<dbReference type="OrthoDB" id="4455544at2759"/>
<evidence type="ECO:0000313" key="2">
    <source>
        <dbReference type="Proteomes" id="UP000078237"/>
    </source>
</evidence>
<accession>A0A175WG32</accession>
<dbReference type="AlphaFoldDB" id="A0A175WG32"/>
<dbReference type="Proteomes" id="UP000078237">
    <property type="component" value="Unassembled WGS sequence"/>
</dbReference>
<reference evidence="1 2" key="1">
    <citation type="journal article" date="2016" name="Genome Announc.">
        <title>Genome Sequence of Madurella mycetomatis mm55, Isolated from a Human Mycetoma Case in Sudan.</title>
        <authorList>
            <person name="Smit S."/>
            <person name="Derks M.F."/>
            <person name="Bervoets S."/>
            <person name="Fahal A."/>
            <person name="van Leeuwen W."/>
            <person name="van Belkum A."/>
            <person name="van de Sande W.W."/>
        </authorList>
    </citation>
    <scope>NUCLEOTIDE SEQUENCE [LARGE SCALE GENOMIC DNA]</scope>
    <source>
        <strain evidence="2">mm55</strain>
    </source>
</reference>